<comment type="catalytic activity">
    <reaction evidence="8 10">
        <text>S-sulfanyl-L-cysteinyl-[protein] + uridine(34) in tRNA + AH2 + ATP = 2-thiouridine(34) in tRNA + L-cysteinyl-[protein] + A + AMP + diphosphate + H(+)</text>
        <dbReference type="Rhea" id="RHEA:47032"/>
        <dbReference type="Rhea" id="RHEA-COMP:10131"/>
        <dbReference type="Rhea" id="RHEA-COMP:11726"/>
        <dbReference type="Rhea" id="RHEA-COMP:11727"/>
        <dbReference type="Rhea" id="RHEA-COMP:11728"/>
        <dbReference type="ChEBI" id="CHEBI:13193"/>
        <dbReference type="ChEBI" id="CHEBI:15378"/>
        <dbReference type="ChEBI" id="CHEBI:17499"/>
        <dbReference type="ChEBI" id="CHEBI:29950"/>
        <dbReference type="ChEBI" id="CHEBI:30616"/>
        <dbReference type="ChEBI" id="CHEBI:33019"/>
        <dbReference type="ChEBI" id="CHEBI:61963"/>
        <dbReference type="ChEBI" id="CHEBI:65315"/>
        <dbReference type="ChEBI" id="CHEBI:87170"/>
        <dbReference type="ChEBI" id="CHEBI:456215"/>
        <dbReference type="EC" id="2.8.1.13"/>
    </reaction>
</comment>
<evidence type="ECO:0000256" key="8">
    <source>
        <dbReference type="ARBA" id="ARBA00051542"/>
    </source>
</evidence>
<dbReference type="CDD" id="cd01998">
    <property type="entry name" value="MnmA_TRMU-like"/>
    <property type="match status" value="1"/>
</dbReference>
<evidence type="ECO:0000256" key="4">
    <source>
        <dbReference type="ARBA" id="ARBA00022741"/>
    </source>
</evidence>
<feature type="region of interest" description="Interaction with tRNA" evidence="10">
    <location>
        <begin position="156"/>
        <end position="158"/>
    </location>
</feature>
<feature type="binding site" evidence="10">
    <location>
        <position position="37"/>
    </location>
    <ligand>
        <name>ATP</name>
        <dbReference type="ChEBI" id="CHEBI:30616"/>
    </ligand>
</feature>
<dbReference type="Proteomes" id="UP000230956">
    <property type="component" value="Unassembled WGS sequence"/>
</dbReference>
<evidence type="ECO:0000259" key="12">
    <source>
        <dbReference type="Pfam" id="PF20259"/>
    </source>
</evidence>
<keyword evidence="2 10" id="KW-0808">Transferase</keyword>
<keyword evidence="4 10" id="KW-0547">Nucleotide-binding</keyword>
<keyword evidence="10" id="KW-0963">Cytoplasm</keyword>
<gene>
    <name evidence="10" type="primary">mnmA</name>
    <name evidence="13" type="ORF">COY37_09585</name>
</gene>
<dbReference type="SUPFAM" id="SSF52402">
    <property type="entry name" value="Adenine nucleotide alpha hydrolases-like"/>
    <property type="match status" value="1"/>
</dbReference>
<dbReference type="InterPro" id="IPR046884">
    <property type="entry name" value="MnmA-like_central"/>
</dbReference>
<evidence type="ECO:0000256" key="6">
    <source>
        <dbReference type="ARBA" id="ARBA00022884"/>
    </source>
</evidence>
<feature type="site" description="Interaction with tRNA" evidence="10">
    <location>
        <position position="345"/>
    </location>
</feature>
<keyword evidence="6 10" id="KW-0694">RNA-binding</keyword>
<dbReference type="EC" id="2.8.1.13" evidence="10"/>
<evidence type="ECO:0000256" key="10">
    <source>
        <dbReference type="HAMAP-Rule" id="MF_00144"/>
    </source>
</evidence>
<dbReference type="PANTHER" id="PTHR11933">
    <property type="entry name" value="TRNA 5-METHYLAMINOMETHYL-2-THIOURIDYLATE -METHYLTRANSFERASE"/>
    <property type="match status" value="1"/>
</dbReference>
<dbReference type="NCBIfam" id="NF001138">
    <property type="entry name" value="PRK00143.1"/>
    <property type="match status" value="1"/>
</dbReference>
<dbReference type="Gene3D" id="2.40.30.10">
    <property type="entry name" value="Translation factors"/>
    <property type="match status" value="1"/>
</dbReference>
<dbReference type="EMBL" id="PFNG01000224">
    <property type="protein sequence ID" value="PIZ35829.1"/>
    <property type="molecule type" value="Genomic_DNA"/>
</dbReference>
<protein>
    <recommendedName>
        <fullName evidence="10">tRNA-specific 2-thiouridylase MnmA</fullName>
        <ecNumber evidence="10">2.8.1.13</ecNumber>
    </recommendedName>
</protein>
<evidence type="ECO:0000259" key="11">
    <source>
        <dbReference type="Pfam" id="PF20258"/>
    </source>
</evidence>
<feature type="domain" description="tRNA-specific 2-thiouridylase MnmA-like central" evidence="12">
    <location>
        <begin position="215"/>
        <end position="278"/>
    </location>
</feature>
<dbReference type="GO" id="GO:0002143">
    <property type="term" value="P:tRNA wobble position uridine thiolation"/>
    <property type="evidence" value="ECO:0007669"/>
    <property type="project" value="TreeGrafter"/>
</dbReference>
<feature type="domain" description="tRNA-specific 2-thiouridylase MnmA-like C-terminal" evidence="11">
    <location>
        <begin position="287"/>
        <end position="361"/>
    </location>
</feature>
<feature type="site" description="Interaction with tRNA" evidence="10">
    <location>
        <position position="133"/>
    </location>
</feature>
<sequence>MAELRKRVVCAMSGGVDSSVAAALLVEAGYEVIGITMNIWPSAKTAEEAERFGGCCSLSATDDAKNVAYKLGIPHYTFDFREIFKQEVIENFVSEYKGGRTPNPCIRCNQFVKFQALRHKAMAIGADYIATGHYARIEFDDSRGRYLLKKGIDKSKDQSYVLYVLTQDQLAHTMFPVGHLSKQATRKKAAELGLAVAQKAESQEICFVPDKNYPKFVTEYTPGAEKPGPIYDEQGNVLGVHKGIIHYTIGQRKGLGISSPVPLYVVSIKEEEDAIIVGTKEDLGKTALLADGVNLISIRELIAPMPVAAKIRYKASESPAMISPEPEGRILVEFEHPQSAITPGQAVVFYDGEVVVGGGTIERSL</sequence>
<dbReference type="Pfam" id="PF20259">
    <property type="entry name" value="tRNA_Me_trans_M"/>
    <property type="match status" value="1"/>
</dbReference>
<dbReference type="NCBIfam" id="TIGR00420">
    <property type="entry name" value="trmU"/>
    <property type="match status" value="1"/>
</dbReference>
<comment type="similarity">
    <text evidence="10">Belongs to the MnmA/TRMU family.</text>
</comment>
<evidence type="ECO:0000256" key="5">
    <source>
        <dbReference type="ARBA" id="ARBA00022840"/>
    </source>
</evidence>
<dbReference type="InterPro" id="IPR004506">
    <property type="entry name" value="MnmA-like"/>
</dbReference>
<name>A0A2M7T5Y3_9ACTN</name>
<comment type="caution">
    <text evidence="13">The sequence shown here is derived from an EMBL/GenBank/DDBJ whole genome shotgun (WGS) entry which is preliminary data.</text>
</comment>
<dbReference type="HAMAP" id="MF_00144">
    <property type="entry name" value="tRNA_thiouridyl_MnmA"/>
    <property type="match status" value="1"/>
</dbReference>
<keyword evidence="7" id="KW-1015">Disulfide bond</keyword>
<comment type="subcellular location">
    <subcellularLocation>
        <location evidence="10">Cytoplasm</location>
    </subcellularLocation>
</comment>
<evidence type="ECO:0000256" key="3">
    <source>
        <dbReference type="ARBA" id="ARBA00022694"/>
    </source>
</evidence>
<feature type="region of interest" description="Interaction with tRNA" evidence="10">
    <location>
        <begin position="312"/>
        <end position="313"/>
    </location>
</feature>
<feature type="active site" description="Cysteine persulfide intermediate" evidence="10">
    <location>
        <position position="206"/>
    </location>
</feature>
<comment type="caution">
    <text evidence="10">Lacks conserved residue(s) required for the propagation of feature annotation.</text>
</comment>
<dbReference type="Pfam" id="PF20258">
    <property type="entry name" value="tRNA_Me_trans_C"/>
    <property type="match status" value="1"/>
</dbReference>
<dbReference type="RefSeq" id="WP_286677885.1">
    <property type="nucleotide sequence ID" value="NZ_MNXI01000044.1"/>
</dbReference>
<dbReference type="FunFam" id="3.40.50.620:FF:000115">
    <property type="entry name" value="tRNA-specific 2-thiouridylase MnmA"/>
    <property type="match status" value="1"/>
</dbReference>
<dbReference type="AlphaFoldDB" id="A0A2M7T5Y3"/>
<evidence type="ECO:0000256" key="9">
    <source>
        <dbReference type="ARBA" id="ARBA00056575"/>
    </source>
</evidence>
<dbReference type="FunFam" id="2.30.30.280:FF:000001">
    <property type="entry name" value="tRNA-specific 2-thiouridylase MnmA"/>
    <property type="match status" value="1"/>
</dbReference>
<evidence type="ECO:0000313" key="13">
    <source>
        <dbReference type="EMBL" id="PIZ35829.1"/>
    </source>
</evidence>
<feature type="active site" description="Nucleophile" evidence="10">
    <location>
        <position position="108"/>
    </location>
</feature>
<organism evidence="13 14">
    <name type="scientific">Candidatus Aquicultor secundus</name>
    <dbReference type="NCBI Taxonomy" id="1973895"/>
    <lineage>
        <taxon>Bacteria</taxon>
        <taxon>Bacillati</taxon>
        <taxon>Actinomycetota</taxon>
        <taxon>Candidatus Aquicultoria</taxon>
        <taxon>Candidatus Aquicultorales</taxon>
        <taxon>Candidatus Aquicultoraceae</taxon>
        <taxon>Candidatus Aquicultor</taxon>
    </lineage>
</organism>
<dbReference type="GO" id="GO:0005524">
    <property type="term" value="F:ATP binding"/>
    <property type="evidence" value="ECO:0007669"/>
    <property type="project" value="UniProtKB-KW"/>
</dbReference>
<reference evidence="14" key="1">
    <citation type="submission" date="2017-09" db="EMBL/GenBank/DDBJ databases">
        <title>Depth-based differentiation of microbial function through sediment-hosted aquifers and enrichment of novel symbionts in the deep terrestrial subsurface.</title>
        <authorList>
            <person name="Probst A.J."/>
            <person name="Ladd B."/>
            <person name="Jarett J.K."/>
            <person name="Geller-Mcgrath D.E."/>
            <person name="Sieber C.M.K."/>
            <person name="Emerson J.B."/>
            <person name="Anantharaman K."/>
            <person name="Thomas B.C."/>
            <person name="Malmstrom R."/>
            <person name="Stieglmeier M."/>
            <person name="Klingl A."/>
            <person name="Woyke T."/>
            <person name="Ryan C.M."/>
            <person name="Banfield J.F."/>
        </authorList>
    </citation>
    <scope>NUCLEOTIDE SEQUENCE [LARGE SCALE GENOMIC DNA]</scope>
</reference>
<dbReference type="InterPro" id="IPR014729">
    <property type="entry name" value="Rossmann-like_a/b/a_fold"/>
</dbReference>
<feature type="binding site" evidence="10">
    <location>
        <position position="132"/>
    </location>
    <ligand>
        <name>ATP</name>
        <dbReference type="ChEBI" id="CHEBI:30616"/>
    </ligand>
</feature>
<evidence type="ECO:0000256" key="7">
    <source>
        <dbReference type="ARBA" id="ARBA00023157"/>
    </source>
</evidence>
<dbReference type="PANTHER" id="PTHR11933:SF5">
    <property type="entry name" value="MITOCHONDRIAL TRNA-SPECIFIC 2-THIOURIDYLASE 1"/>
    <property type="match status" value="1"/>
</dbReference>
<evidence type="ECO:0000256" key="1">
    <source>
        <dbReference type="ARBA" id="ARBA00022555"/>
    </source>
</evidence>
<proteinExistence type="inferred from homology"/>
<dbReference type="Gene3D" id="3.40.50.620">
    <property type="entry name" value="HUPs"/>
    <property type="match status" value="1"/>
</dbReference>
<dbReference type="Pfam" id="PF03054">
    <property type="entry name" value="tRNA_Me_trans"/>
    <property type="match status" value="1"/>
</dbReference>
<dbReference type="GO" id="GO:0005737">
    <property type="term" value="C:cytoplasm"/>
    <property type="evidence" value="ECO:0007669"/>
    <property type="project" value="UniProtKB-SubCell"/>
</dbReference>
<keyword evidence="3 10" id="KW-0819">tRNA processing</keyword>
<dbReference type="Gene3D" id="2.30.30.280">
    <property type="entry name" value="Adenine nucleotide alpha hydrolases-like domains"/>
    <property type="match status" value="1"/>
</dbReference>
<comment type="function">
    <text evidence="9 10">Catalyzes the 2-thiolation of uridine at the wobble position (U34) of tRNA, leading to the formation of s(2)U34.</text>
</comment>
<keyword evidence="5 10" id="KW-0067">ATP-binding</keyword>
<accession>A0A2M7T5Y3</accession>
<dbReference type="GO" id="GO:0000049">
    <property type="term" value="F:tRNA binding"/>
    <property type="evidence" value="ECO:0007669"/>
    <property type="project" value="UniProtKB-KW"/>
</dbReference>
<evidence type="ECO:0000313" key="14">
    <source>
        <dbReference type="Proteomes" id="UP000230956"/>
    </source>
</evidence>
<evidence type="ECO:0000256" key="2">
    <source>
        <dbReference type="ARBA" id="ARBA00022679"/>
    </source>
</evidence>
<dbReference type="GO" id="GO:0103016">
    <property type="term" value="F:tRNA-uridine 2-sulfurtransferase activity"/>
    <property type="evidence" value="ECO:0007669"/>
    <property type="project" value="UniProtKB-EC"/>
</dbReference>
<dbReference type="InterPro" id="IPR046885">
    <property type="entry name" value="MnmA-like_C"/>
</dbReference>
<dbReference type="InterPro" id="IPR023382">
    <property type="entry name" value="MnmA-like_central_sf"/>
</dbReference>
<keyword evidence="1 10" id="KW-0820">tRNA-binding</keyword>
<feature type="binding site" evidence="10">
    <location>
        <begin position="11"/>
        <end position="18"/>
    </location>
    <ligand>
        <name>ATP</name>
        <dbReference type="ChEBI" id="CHEBI:30616"/>
    </ligand>
</feature>